<dbReference type="InterPro" id="IPR022562">
    <property type="entry name" value="DUF3466"/>
</dbReference>
<feature type="chain" id="PRO_5015645209" description="DUF3466 family protein" evidence="2">
    <location>
        <begin position="25"/>
        <end position="675"/>
    </location>
</feature>
<gene>
    <name evidence="3" type="ORF">C2869_14765</name>
</gene>
<keyword evidence="1" id="KW-1133">Transmembrane helix</keyword>
<evidence type="ECO:0008006" key="5">
    <source>
        <dbReference type="Google" id="ProtNLM"/>
    </source>
</evidence>
<dbReference type="RefSeq" id="WP_108603666.1">
    <property type="nucleotide sequence ID" value="NZ_CP026604.1"/>
</dbReference>
<keyword evidence="1" id="KW-0812">Transmembrane</keyword>
<organism evidence="3 4">
    <name type="scientific">Saccharobesus litoralis</name>
    <dbReference type="NCBI Taxonomy" id="2172099"/>
    <lineage>
        <taxon>Bacteria</taxon>
        <taxon>Pseudomonadati</taxon>
        <taxon>Pseudomonadota</taxon>
        <taxon>Gammaproteobacteria</taxon>
        <taxon>Alteromonadales</taxon>
        <taxon>Alteromonadaceae</taxon>
        <taxon>Saccharobesus</taxon>
    </lineage>
</organism>
<reference evidence="3 4" key="1">
    <citation type="submission" date="2018-01" db="EMBL/GenBank/DDBJ databases">
        <title>Genome sequence of a Cantenovulum-like bacteria.</title>
        <authorList>
            <person name="Tan W.R."/>
            <person name="Lau N.-S."/>
            <person name="Go F."/>
            <person name="Amirul A.-A.A."/>
        </authorList>
    </citation>
    <scope>NUCLEOTIDE SEQUENCE [LARGE SCALE GENOMIC DNA]</scope>
    <source>
        <strain evidence="3 4">CCB-QB4</strain>
    </source>
</reference>
<protein>
    <recommendedName>
        <fullName evidence="5">DUF3466 family protein</fullName>
    </recommendedName>
</protein>
<dbReference type="Proteomes" id="UP000244441">
    <property type="component" value="Chromosome"/>
</dbReference>
<evidence type="ECO:0000256" key="1">
    <source>
        <dbReference type="SAM" id="Phobius"/>
    </source>
</evidence>
<dbReference type="Pfam" id="PF11949">
    <property type="entry name" value="DUF3466"/>
    <property type="match status" value="1"/>
</dbReference>
<dbReference type="AlphaFoldDB" id="A0A2S0VTT2"/>
<accession>A0A2S0VTT2</accession>
<proteinExistence type="predicted"/>
<evidence type="ECO:0000256" key="2">
    <source>
        <dbReference type="SAM" id="SignalP"/>
    </source>
</evidence>
<evidence type="ECO:0000313" key="4">
    <source>
        <dbReference type="Proteomes" id="UP000244441"/>
    </source>
</evidence>
<keyword evidence="2" id="KW-0732">Signal</keyword>
<dbReference type="OrthoDB" id="6219137at2"/>
<feature type="transmembrane region" description="Helical" evidence="1">
    <location>
        <begin position="656"/>
        <end position="674"/>
    </location>
</feature>
<name>A0A2S0VTT2_9ALTE</name>
<dbReference type="EMBL" id="CP026604">
    <property type="protein sequence ID" value="AWB67621.1"/>
    <property type="molecule type" value="Genomic_DNA"/>
</dbReference>
<keyword evidence="4" id="KW-1185">Reference proteome</keyword>
<dbReference type="KEGG" id="cate:C2869_14765"/>
<sequence length="675" mass="75106">MKLNNNFIKSSVFCLSFIAAGVSAALYEVTEYTPPSKFKQAFGESINNNGDVVFRLQGGSLAADSDVQDYTIYSTGSNSYSTLYNHPIDLDSLNNFLSEPITDLTKSTRFVAIQYLQTSTFTDYLYVPEHTEEVTTDNVTTTNTIAETVVTAARSRQSDGRYQRFGQYWSAILNGNVLEHTPILDQVNPVTNDYGFEFSEQVLDINSDGTIVGFTDSDFDEITFTKTVPEIFFNSANQAVVSRDVNENIIKSDKTFTYKSRKYARRGFVKANGNVTLLPPVDTSYEGGFSTASDISDTGFIVGYGTIGYEKPDDYDTFIEQCQESHDYKQYPFELCKFSVDTLTNSQNVRYIPRITRAHMWQVDGQGTLVQQAKSLGSAFDHIDFEDDSILPVVRSVGVREDLVAGISVLNLSSQAVAVNNAGIAVGRSYAHVDTREATRTVDDVEQTYNQYLMRDYAAVFKDSTVTTIANDISTMERSWAVDINDNNTVIGNAVINHFSGDVAQPFYYHLDTGEFFTFNNNDDFQHVEAKAINNNGQIVGSIEIDTISGTQPINHAFLYDIKSKTFTDLNDAISCDADFTLIDAVDINDHGEIIALASGAEPLRDVEGEVTTDITTGEIKNTFVIKTIKLNKVDGGQQESCFSQENTFKRQGASLPYWFAGLIMIFGLFRRRFS</sequence>
<keyword evidence="1" id="KW-0472">Membrane</keyword>
<feature type="signal peptide" evidence="2">
    <location>
        <begin position="1"/>
        <end position="24"/>
    </location>
</feature>
<evidence type="ECO:0000313" key="3">
    <source>
        <dbReference type="EMBL" id="AWB67621.1"/>
    </source>
</evidence>